<evidence type="ECO:0000256" key="1">
    <source>
        <dbReference type="SAM" id="Coils"/>
    </source>
</evidence>
<organism evidence="3 4">
    <name type="scientific">Stylophora pistillata</name>
    <name type="common">Smooth cauliflower coral</name>
    <dbReference type="NCBI Taxonomy" id="50429"/>
    <lineage>
        <taxon>Eukaryota</taxon>
        <taxon>Metazoa</taxon>
        <taxon>Cnidaria</taxon>
        <taxon>Anthozoa</taxon>
        <taxon>Hexacorallia</taxon>
        <taxon>Scleractinia</taxon>
        <taxon>Astrocoeniina</taxon>
        <taxon>Pocilloporidae</taxon>
        <taxon>Stylophora</taxon>
    </lineage>
</organism>
<feature type="region of interest" description="Disordered" evidence="2">
    <location>
        <begin position="241"/>
        <end position="291"/>
    </location>
</feature>
<feature type="region of interest" description="Disordered" evidence="2">
    <location>
        <begin position="83"/>
        <end position="108"/>
    </location>
</feature>
<feature type="coiled-coil region" evidence="1">
    <location>
        <begin position="519"/>
        <end position="557"/>
    </location>
</feature>
<sequence>MMMRNSNTSRVSRQLHFANGFPPKGLVQAAVPFQQSTYTVPAVKHYVSLDEVSPGRIRRTQRTIPPLAMGRGQFCSIRARPEDERYKRRPDPLKLPKPAEKTGFSASQIKHAKPRILRACRSTEPASPSPVSTPVYDMKYLTRRTAHSTPPNRRHESDLEDDFVLPKELNFKNNKIISDVEKQTIQAELAGLEEVYQRVCHGRIESLHSLVYPCRRDTKRGLVQYINTSAPVQLRSPKISHYSKKASAAKSLKHKEETETAETNGIKETNNEELQESTSAPDIESKQENNNRPILIPLPYIRSDVSLTAIAKQQHQTYHVPHIYSSRNTHAALRQPSTLNNTAVPAVININPMSIPQQPHPGAKNGTPTSSVVTVTVTNKFSSNAANAVPEAAEGHNSIPAPFVSPSPCKRTTPNQTPATPALVDVGIDLLNKLDVESVDSEVDYPAQNVTESLTNNQGEETTASNHTGDDASKNLAEEMVASQIRLSVTTIGGLEGGVEIFDYTKRDIESEQQAAKHLEELNQIGEKHIKEYSDLLEEHQHILDEVKQLEQELHKE</sequence>
<proteinExistence type="predicted"/>
<feature type="compositionally biased region" description="Basic and acidic residues" evidence="2">
    <location>
        <begin position="83"/>
        <end position="100"/>
    </location>
</feature>
<reference evidence="4" key="1">
    <citation type="journal article" date="2017" name="bioRxiv">
        <title>Comparative analysis of the genomes of Stylophora pistillata and Acropora digitifera provides evidence for extensive differences between species of corals.</title>
        <authorList>
            <person name="Voolstra C.R."/>
            <person name="Li Y."/>
            <person name="Liew Y.J."/>
            <person name="Baumgarten S."/>
            <person name="Zoccola D."/>
            <person name="Flot J.-F."/>
            <person name="Tambutte S."/>
            <person name="Allemand D."/>
            <person name="Aranda M."/>
        </authorList>
    </citation>
    <scope>NUCLEOTIDE SEQUENCE [LARGE SCALE GENOMIC DNA]</scope>
</reference>
<keyword evidence="1" id="KW-0175">Coiled coil</keyword>
<evidence type="ECO:0000256" key="2">
    <source>
        <dbReference type="SAM" id="MobiDB-lite"/>
    </source>
</evidence>
<feature type="compositionally biased region" description="Polar residues" evidence="2">
    <location>
        <begin position="450"/>
        <end position="467"/>
    </location>
</feature>
<dbReference type="EMBL" id="LSMT01000243">
    <property type="protein sequence ID" value="PFX22310.1"/>
    <property type="molecule type" value="Genomic_DNA"/>
</dbReference>
<feature type="region of interest" description="Disordered" evidence="2">
    <location>
        <begin position="450"/>
        <end position="471"/>
    </location>
</feature>
<protein>
    <submittedName>
        <fullName evidence="3">Uncharacterized protein</fullName>
    </submittedName>
</protein>
<name>A0A2B4S0I2_STYPI</name>
<gene>
    <name evidence="3" type="ORF">AWC38_SpisGene13146</name>
</gene>
<accession>A0A2B4S0I2</accession>
<evidence type="ECO:0000313" key="4">
    <source>
        <dbReference type="Proteomes" id="UP000225706"/>
    </source>
</evidence>
<dbReference type="OrthoDB" id="5979228at2759"/>
<keyword evidence="4" id="KW-1185">Reference proteome</keyword>
<dbReference type="Proteomes" id="UP000225706">
    <property type="component" value="Unassembled WGS sequence"/>
</dbReference>
<evidence type="ECO:0000313" key="3">
    <source>
        <dbReference type="EMBL" id="PFX22310.1"/>
    </source>
</evidence>
<comment type="caution">
    <text evidence="3">The sequence shown here is derived from an EMBL/GenBank/DDBJ whole genome shotgun (WGS) entry which is preliminary data.</text>
</comment>
<dbReference type="AlphaFoldDB" id="A0A2B4S0I2"/>